<dbReference type="AlphaFoldDB" id="A0A9R0ICT4"/>
<reference evidence="2" key="1">
    <citation type="journal article" date="2021" name="Nat. Commun.">
        <title>Genomic analyses provide insights into spinach domestication and the genetic basis of agronomic traits.</title>
        <authorList>
            <person name="Cai X."/>
            <person name="Sun X."/>
            <person name="Xu C."/>
            <person name="Sun H."/>
            <person name="Wang X."/>
            <person name="Ge C."/>
            <person name="Zhang Z."/>
            <person name="Wang Q."/>
            <person name="Fei Z."/>
            <person name="Jiao C."/>
            <person name="Wang Q."/>
        </authorList>
    </citation>
    <scope>NUCLEOTIDE SEQUENCE [LARGE SCALE GENOMIC DNA]</scope>
    <source>
        <strain evidence="2">cv. Varoflay</strain>
    </source>
</reference>
<proteinExistence type="predicted"/>
<dbReference type="GeneID" id="110786664"/>
<dbReference type="Proteomes" id="UP000813463">
    <property type="component" value="Chromosome 2"/>
</dbReference>
<dbReference type="KEGG" id="soe:110786664"/>
<dbReference type="PANTHER" id="PTHR34679">
    <property type="match status" value="1"/>
</dbReference>
<protein>
    <submittedName>
        <fullName evidence="3">Uncharacterized protein</fullName>
    </submittedName>
</protein>
<keyword evidence="1" id="KW-0812">Transmembrane</keyword>
<evidence type="ECO:0000256" key="1">
    <source>
        <dbReference type="SAM" id="Phobius"/>
    </source>
</evidence>
<evidence type="ECO:0000313" key="2">
    <source>
        <dbReference type="Proteomes" id="UP000813463"/>
    </source>
</evidence>
<keyword evidence="2" id="KW-1185">Reference proteome</keyword>
<gene>
    <name evidence="3" type="primary">LOC110786664</name>
</gene>
<dbReference type="RefSeq" id="XP_021846921.2">
    <property type="nucleotide sequence ID" value="XM_021991229.2"/>
</dbReference>
<keyword evidence="1" id="KW-1133">Transmembrane helix</keyword>
<dbReference type="InterPro" id="IPR025067">
    <property type="entry name" value="DUF4079"/>
</dbReference>
<accession>A0A9R0ICT4</accession>
<feature type="transmembrane region" description="Helical" evidence="1">
    <location>
        <begin position="92"/>
        <end position="113"/>
    </location>
</feature>
<feature type="transmembrane region" description="Helical" evidence="1">
    <location>
        <begin position="176"/>
        <end position="199"/>
    </location>
</feature>
<dbReference type="PANTHER" id="PTHR34679:SF2">
    <property type="entry name" value="OS02G0122500 PROTEIN"/>
    <property type="match status" value="1"/>
</dbReference>
<reference evidence="3" key="2">
    <citation type="submission" date="2025-08" db="UniProtKB">
        <authorList>
            <consortium name="RefSeq"/>
        </authorList>
    </citation>
    <scope>IDENTIFICATION</scope>
    <source>
        <tissue evidence="3">Leaf</tissue>
    </source>
</reference>
<organism evidence="2 3">
    <name type="scientific">Spinacia oleracea</name>
    <name type="common">Spinach</name>
    <dbReference type="NCBI Taxonomy" id="3562"/>
    <lineage>
        <taxon>Eukaryota</taxon>
        <taxon>Viridiplantae</taxon>
        <taxon>Streptophyta</taxon>
        <taxon>Embryophyta</taxon>
        <taxon>Tracheophyta</taxon>
        <taxon>Spermatophyta</taxon>
        <taxon>Magnoliopsida</taxon>
        <taxon>eudicotyledons</taxon>
        <taxon>Gunneridae</taxon>
        <taxon>Pentapetalae</taxon>
        <taxon>Caryophyllales</taxon>
        <taxon>Chenopodiaceae</taxon>
        <taxon>Chenopodioideae</taxon>
        <taxon>Anserineae</taxon>
        <taxon>Spinacia</taxon>
    </lineage>
</organism>
<evidence type="ECO:0000313" key="3">
    <source>
        <dbReference type="RefSeq" id="XP_021846921.2"/>
    </source>
</evidence>
<keyword evidence="1" id="KW-0472">Membrane</keyword>
<name>A0A9R0ICT4_SPIOL</name>
<sequence>MAATLSALKLPSLPLRIQSKLHSPSTITQTPTPPQSNPNLKLTLFNQQDFLHTFKSSALPLSTLALPFLLDAQDALAVQGELGLLEGRTAALIHPAVMAGLFGFTLWTGYLGWQWRRIRTIQTEITELKKQIKPVAVTPDGTPDNPAPPSPFDSKIQQLTQERKELLKGNFKDRHFNAGSILLGFGVFEAIGGGFNTWIRTGKLFPGPHLFAGAAITVLWAAAAALVPAMQKGNETARSLHIALNAVNVLLFIWQIPTGIEIVFKVFEFTNWP</sequence>
<feature type="transmembrane region" description="Helical" evidence="1">
    <location>
        <begin position="242"/>
        <end position="264"/>
    </location>
</feature>
<dbReference type="GO" id="GO:0009534">
    <property type="term" value="C:chloroplast thylakoid"/>
    <property type="evidence" value="ECO:0007669"/>
    <property type="project" value="TreeGrafter"/>
</dbReference>
<feature type="transmembrane region" description="Helical" evidence="1">
    <location>
        <begin position="211"/>
        <end position="230"/>
    </location>
</feature>
<dbReference type="Pfam" id="PF13301">
    <property type="entry name" value="DUF4079"/>
    <property type="match status" value="1"/>
</dbReference>